<sequence length="287" mass="31075">MSFLRRHPWLTGLLCLLLAIPAFLGWLIFNARAMPMVRRAEVALPFPEGAPRRPVTVALMTDTHMSGPDNSPERMARIVAQINALKPDLILLGGDYMGDGKGAATYGAFASIEPFAKLRAPLGVVAVLGNHDAKSRKNRWPFSDSEWTEKFASLGITLLQNGAVRRGPLAIGGLKDPYTRWPDIDATMAAMEKVGGAPVVLAHGPDIFPPLPDRPLLTLVGHTHCGQIAFPFWGVTYVPSKYGTRYACGIYREGGKTLIVSGGVGTSGVPFRMLAPPDIWLVTIRPL</sequence>
<dbReference type="SUPFAM" id="SSF56300">
    <property type="entry name" value="Metallo-dependent phosphatases"/>
    <property type="match status" value="1"/>
</dbReference>
<dbReference type="PANTHER" id="PTHR31302">
    <property type="entry name" value="TRANSMEMBRANE PROTEIN WITH METALLOPHOSPHOESTERASE DOMAIN-RELATED"/>
    <property type="match status" value="1"/>
</dbReference>
<dbReference type="Gene3D" id="3.60.21.10">
    <property type="match status" value="1"/>
</dbReference>
<accession>A0A494VYF1</accession>
<dbReference type="InterPro" id="IPR004843">
    <property type="entry name" value="Calcineurin-like_PHP"/>
</dbReference>
<dbReference type="CDD" id="cd07385">
    <property type="entry name" value="MPP_YkuE_C"/>
    <property type="match status" value="1"/>
</dbReference>
<evidence type="ECO:0000313" key="3">
    <source>
        <dbReference type="Proteomes" id="UP000279959"/>
    </source>
</evidence>
<evidence type="ECO:0000259" key="1">
    <source>
        <dbReference type="Pfam" id="PF00149"/>
    </source>
</evidence>
<name>A0A494VYF1_9SPHN</name>
<proteinExistence type="predicted"/>
<evidence type="ECO:0000313" key="2">
    <source>
        <dbReference type="EMBL" id="BBD97444.1"/>
    </source>
</evidence>
<keyword evidence="2" id="KW-0378">Hydrolase</keyword>
<gene>
    <name evidence="2" type="ORF">SAMIE_1009450</name>
</gene>
<reference evidence="2 3" key="1">
    <citation type="submission" date="2018-05" db="EMBL/GenBank/DDBJ databases">
        <title>Complete Genome Sequence of the Nonylphenol-Degrading Bacterium Sphingobium amiense DSM 16289T.</title>
        <authorList>
            <person name="Ootsuka M."/>
            <person name="Nishizawa T."/>
            <person name="Ohta H."/>
        </authorList>
    </citation>
    <scope>NUCLEOTIDE SEQUENCE [LARGE SCALE GENOMIC DNA]</scope>
    <source>
        <strain evidence="2 3">DSM 16289</strain>
    </source>
</reference>
<dbReference type="AlphaFoldDB" id="A0A494VYF1"/>
<dbReference type="EMBL" id="AP018664">
    <property type="protein sequence ID" value="BBD97444.1"/>
    <property type="molecule type" value="Genomic_DNA"/>
</dbReference>
<organism evidence="2 3">
    <name type="scientific">Sphingobium amiense</name>
    <dbReference type="NCBI Taxonomy" id="135719"/>
    <lineage>
        <taxon>Bacteria</taxon>
        <taxon>Pseudomonadati</taxon>
        <taxon>Pseudomonadota</taxon>
        <taxon>Alphaproteobacteria</taxon>
        <taxon>Sphingomonadales</taxon>
        <taxon>Sphingomonadaceae</taxon>
        <taxon>Sphingobium</taxon>
    </lineage>
</organism>
<dbReference type="InterPro" id="IPR029052">
    <property type="entry name" value="Metallo-depent_PP-like"/>
</dbReference>
<feature type="domain" description="Calcineurin-like phosphoesterase" evidence="1">
    <location>
        <begin position="56"/>
        <end position="225"/>
    </location>
</feature>
<protein>
    <submittedName>
        <fullName evidence="2">Phosphohydrolase</fullName>
    </submittedName>
</protein>
<dbReference type="RefSeq" id="WP_066699703.1">
    <property type="nucleotide sequence ID" value="NZ_AP018664.1"/>
</dbReference>
<dbReference type="InterPro" id="IPR051158">
    <property type="entry name" value="Metallophosphoesterase_sf"/>
</dbReference>
<keyword evidence="3" id="KW-1185">Reference proteome</keyword>
<dbReference type="Proteomes" id="UP000279959">
    <property type="component" value="Chromosome"/>
</dbReference>
<dbReference type="GO" id="GO:0016787">
    <property type="term" value="F:hydrolase activity"/>
    <property type="evidence" value="ECO:0007669"/>
    <property type="project" value="UniProtKB-KW"/>
</dbReference>
<dbReference type="Pfam" id="PF00149">
    <property type="entry name" value="Metallophos"/>
    <property type="match status" value="1"/>
</dbReference>
<dbReference type="KEGG" id="sami:SAMIE_1009450"/>
<dbReference type="PANTHER" id="PTHR31302:SF0">
    <property type="entry name" value="TRANSMEMBRANE PROTEIN WITH METALLOPHOSPHOESTERASE DOMAIN"/>
    <property type="match status" value="1"/>
</dbReference>